<gene>
    <name evidence="2" type="ORF">AVDCRST_MAG52-1600</name>
</gene>
<feature type="region of interest" description="Disordered" evidence="1">
    <location>
        <begin position="27"/>
        <end position="58"/>
    </location>
</feature>
<dbReference type="EMBL" id="CADCTN010000109">
    <property type="protein sequence ID" value="CAA9240765.1"/>
    <property type="molecule type" value="Genomic_DNA"/>
</dbReference>
<reference evidence="2" key="1">
    <citation type="submission" date="2020-02" db="EMBL/GenBank/DDBJ databases">
        <authorList>
            <person name="Meier V. D."/>
        </authorList>
    </citation>
    <scope>NUCLEOTIDE SEQUENCE</scope>
    <source>
        <strain evidence="2">AVDCRST_MAG52</strain>
    </source>
</reference>
<proteinExistence type="predicted"/>
<organism evidence="2">
    <name type="scientific">uncultured Blastococcus sp</name>
    <dbReference type="NCBI Taxonomy" id="217144"/>
    <lineage>
        <taxon>Bacteria</taxon>
        <taxon>Bacillati</taxon>
        <taxon>Actinomycetota</taxon>
        <taxon>Actinomycetes</taxon>
        <taxon>Geodermatophilales</taxon>
        <taxon>Geodermatophilaceae</taxon>
        <taxon>Blastococcus</taxon>
        <taxon>environmental samples</taxon>
    </lineage>
</organism>
<evidence type="ECO:0000313" key="2">
    <source>
        <dbReference type="EMBL" id="CAA9240765.1"/>
    </source>
</evidence>
<name>A0A6J4I2H9_9ACTN</name>
<dbReference type="AlphaFoldDB" id="A0A6J4I2H9"/>
<evidence type="ECO:0000256" key="1">
    <source>
        <dbReference type="SAM" id="MobiDB-lite"/>
    </source>
</evidence>
<feature type="non-terminal residue" evidence="2">
    <location>
        <position position="1"/>
    </location>
</feature>
<accession>A0A6J4I2H9</accession>
<protein>
    <submittedName>
        <fullName evidence="2">Uncharacterized protein</fullName>
    </submittedName>
</protein>
<feature type="non-terminal residue" evidence="2">
    <location>
        <position position="58"/>
    </location>
</feature>
<sequence>WSREAGSLGVVVISAFSWPCRRVGRVERAQGNKKPLVPQARRGQRVGRRTDALGDYEA</sequence>